<protein>
    <recommendedName>
        <fullName evidence="4">Small ribosomal subunit protein eS7</fullName>
    </recommendedName>
    <alternativeName>
        <fullName evidence="5">40S ribosomal protein S7</fullName>
    </alternativeName>
</protein>
<evidence type="ECO:0000256" key="3">
    <source>
        <dbReference type="ARBA" id="ARBA00023274"/>
    </source>
</evidence>
<dbReference type="PANTHER" id="PTHR11278">
    <property type="entry name" value="40S RIBOSOMAL PROTEIN S7"/>
    <property type="match status" value="1"/>
</dbReference>
<evidence type="ECO:0000313" key="9">
    <source>
        <dbReference type="EMBL" id="CAF3912407.1"/>
    </source>
</evidence>
<sequence>MSSSSSSPERPHSSRRRGSRSPIQSRPHVISPSNDREGGQRVNYTSICVKNIHPRIAHDELRKRIEEKFSKYGPNTIKIYYKNDERMVFVNYTNYHDAKHARHAKTGLVWDNWKLILEPVYYRRNCSAEAPLFVDYATMPSTGGSTKELAPLKHRRDHSSMSPPSSYQHHEKHNSNNNNNSSSYSSLSNDPLYAKIKRDNEKLKSKLQDLKQEKETLNNQLISANRSLARKDHTIAKLRKIIEEKKTSIERLEQSRDNVSIASNEGAHSPPPREKRSTQMSDGEDDNSSLSPVKKVQKLSPDYDHNHDQQQTTIHDVLANATSAVANVSPEHILLDFLEEDAKRQFLELENNAHFKGQLRELYITGAKKLDLGDGRSAIIIYIPVPKIKNFQRVHQSLVSELEKKLNQTVVLLGQRRILPKPTRKSKTQSKQKRPRNRTLTAVHDAILHDLVYPAEITGKRIRIKLDGSRLFKVHLDKNQQTLVETKIGTFQSVYKKLTGKDVHFEFPDVLV</sequence>
<dbReference type="Proteomes" id="UP000663829">
    <property type="component" value="Unassembled WGS sequence"/>
</dbReference>
<comment type="caution">
    <text evidence="8">The sequence shown here is derived from an EMBL/GenBank/DDBJ whole genome shotgun (WGS) entry which is preliminary data.</text>
</comment>
<dbReference type="EMBL" id="CAJOBC010006833">
    <property type="protein sequence ID" value="CAF3912407.1"/>
    <property type="molecule type" value="Genomic_DNA"/>
</dbReference>
<dbReference type="GO" id="GO:0003723">
    <property type="term" value="F:RNA binding"/>
    <property type="evidence" value="ECO:0007669"/>
    <property type="project" value="InterPro"/>
</dbReference>
<keyword evidence="10" id="KW-1185">Reference proteome</keyword>
<feature type="region of interest" description="Disordered" evidence="6">
    <location>
        <begin position="253"/>
        <end position="292"/>
    </location>
</feature>
<evidence type="ECO:0000313" key="10">
    <source>
        <dbReference type="Proteomes" id="UP000663829"/>
    </source>
</evidence>
<dbReference type="SMART" id="SM00360">
    <property type="entry name" value="RRM"/>
    <property type="match status" value="1"/>
</dbReference>
<dbReference type="GO" id="GO:0042274">
    <property type="term" value="P:ribosomal small subunit biogenesis"/>
    <property type="evidence" value="ECO:0007669"/>
    <property type="project" value="TreeGrafter"/>
</dbReference>
<dbReference type="AlphaFoldDB" id="A0A814SIT4"/>
<evidence type="ECO:0000313" key="8">
    <source>
        <dbReference type="EMBL" id="CAF1148869.1"/>
    </source>
</evidence>
<dbReference type="InterPro" id="IPR012677">
    <property type="entry name" value="Nucleotide-bd_a/b_plait_sf"/>
</dbReference>
<dbReference type="InterPro" id="IPR000504">
    <property type="entry name" value="RRM_dom"/>
</dbReference>
<proteinExistence type="inferred from homology"/>
<dbReference type="InterPro" id="IPR000554">
    <property type="entry name" value="Ribosomal_eS7"/>
</dbReference>
<evidence type="ECO:0000259" key="7">
    <source>
        <dbReference type="SMART" id="SM00360"/>
    </source>
</evidence>
<keyword evidence="3" id="KW-0687">Ribonucleoprotein</keyword>
<dbReference type="SUPFAM" id="SSF54928">
    <property type="entry name" value="RNA-binding domain, RBD"/>
    <property type="match status" value="1"/>
</dbReference>
<gene>
    <name evidence="8" type="ORF">GPM918_LOCUS21074</name>
    <name evidence="9" type="ORF">SRO942_LOCUS21071</name>
</gene>
<keyword evidence="2" id="KW-0689">Ribosomal protein</keyword>
<dbReference type="Gene3D" id="3.30.70.330">
    <property type="match status" value="1"/>
</dbReference>
<dbReference type="GO" id="GO:0032040">
    <property type="term" value="C:small-subunit processome"/>
    <property type="evidence" value="ECO:0007669"/>
    <property type="project" value="TreeGrafter"/>
</dbReference>
<dbReference type="InterPro" id="IPR035979">
    <property type="entry name" value="RBD_domain_sf"/>
</dbReference>
<evidence type="ECO:0000256" key="6">
    <source>
        <dbReference type="SAM" id="MobiDB-lite"/>
    </source>
</evidence>
<comment type="similarity">
    <text evidence="1">Belongs to the eukaryotic ribosomal protein eS7 family.</text>
</comment>
<dbReference type="Proteomes" id="UP000681722">
    <property type="component" value="Unassembled WGS sequence"/>
</dbReference>
<accession>A0A814SIT4</accession>
<evidence type="ECO:0000256" key="2">
    <source>
        <dbReference type="ARBA" id="ARBA00022980"/>
    </source>
</evidence>
<evidence type="ECO:0000256" key="5">
    <source>
        <dbReference type="ARBA" id="ARBA00035404"/>
    </source>
</evidence>
<dbReference type="GO" id="GO:0022627">
    <property type="term" value="C:cytosolic small ribosomal subunit"/>
    <property type="evidence" value="ECO:0007669"/>
    <property type="project" value="TreeGrafter"/>
</dbReference>
<feature type="domain" description="RRM" evidence="7">
    <location>
        <begin position="46"/>
        <end position="118"/>
    </location>
</feature>
<dbReference type="GO" id="GO:0006364">
    <property type="term" value="P:rRNA processing"/>
    <property type="evidence" value="ECO:0007669"/>
    <property type="project" value="TreeGrafter"/>
</dbReference>
<reference evidence="8" key="1">
    <citation type="submission" date="2021-02" db="EMBL/GenBank/DDBJ databases">
        <authorList>
            <person name="Nowell W R."/>
        </authorList>
    </citation>
    <scope>NUCLEOTIDE SEQUENCE</scope>
</reference>
<evidence type="ECO:0000256" key="1">
    <source>
        <dbReference type="ARBA" id="ARBA00007820"/>
    </source>
</evidence>
<evidence type="ECO:0000256" key="4">
    <source>
        <dbReference type="ARBA" id="ARBA00035279"/>
    </source>
</evidence>
<dbReference type="GO" id="GO:0030686">
    <property type="term" value="C:90S preribosome"/>
    <property type="evidence" value="ECO:0007669"/>
    <property type="project" value="TreeGrafter"/>
</dbReference>
<dbReference type="EMBL" id="CAJNOQ010006833">
    <property type="protein sequence ID" value="CAF1148869.1"/>
    <property type="molecule type" value="Genomic_DNA"/>
</dbReference>
<dbReference type="GO" id="GO:0003735">
    <property type="term" value="F:structural constituent of ribosome"/>
    <property type="evidence" value="ECO:0007669"/>
    <property type="project" value="InterPro"/>
</dbReference>
<dbReference type="Pfam" id="PF01251">
    <property type="entry name" value="Ribosomal_S7e"/>
    <property type="match status" value="1"/>
</dbReference>
<dbReference type="GO" id="GO:0006412">
    <property type="term" value="P:translation"/>
    <property type="evidence" value="ECO:0007669"/>
    <property type="project" value="InterPro"/>
</dbReference>
<organism evidence="8 10">
    <name type="scientific">Didymodactylos carnosus</name>
    <dbReference type="NCBI Taxonomy" id="1234261"/>
    <lineage>
        <taxon>Eukaryota</taxon>
        <taxon>Metazoa</taxon>
        <taxon>Spiralia</taxon>
        <taxon>Gnathifera</taxon>
        <taxon>Rotifera</taxon>
        <taxon>Eurotatoria</taxon>
        <taxon>Bdelloidea</taxon>
        <taxon>Philodinida</taxon>
        <taxon>Philodinidae</taxon>
        <taxon>Didymodactylos</taxon>
    </lineage>
</organism>
<dbReference type="PANTHER" id="PTHR11278:SF0">
    <property type="entry name" value="SMALL RIBOSOMAL SUBUNIT PROTEIN ES7"/>
    <property type="match status" value="1"/>
</dbReference>
<feature type="region of interest" description="Disordered" evidence="6">
    <location>
        <begin position="1"/>
        <end position="41"/>
    </location>
</feature>
<feature type="compositionally biased region" description="Low complexity" evidence="6">
    <location>
        <begin position="175"/>
        <end position="189"/>
    </location>
</feature>
<feature type="region of interest" description="Disordered" evidence="6">
    <location>
        <begin position="144"/>
        <end position="189"/>
    </location>
</feature>
<dbReference type="OrthoDB" id="1724687at2759"/>
<name>A0A814SIT4_9BILA</name>